<dbReference type="RefSeq" id="XP_028969045.1">
    <property type="nucleotide sequence ID" value="XM_029113212.1"/>
</dbReference>
<dbReference type="PROSITE" id="PS50878">
    <property type="entry name" value="RT_POL"/>
    <property type="match status" value="1"/>
</dbReference>
<dbReference type="Pfam" id="PF00078">
    <property type="entry name" value="RVT_1"/>
    <property type="match status" value="1"/>
</dbReference>
<dbReference type="Proteomes" id="UP000694867">
    <property type="component" value="Unplaced"/>
</dbReference>
<dbReference type="PANTHER" id="PTHR47027">
    <property type="entry name" value="REVERSE TRANSCRIPTASE DOMAIN-CONTAINING PROTEIN"/>
    <property type="match status" value="1"/>
</dbReference>
<dbReference type="PANTHER" id="PTHR47027:SF20">
    <property type="entry name" value="REVERSE TRANSCRIPTASE-LIKE PROTEIN WITH RNA-DIRECTED DNA POLYMERASE DOMAIN"/>
    <property type="match status" value="1"/>
</dbReference>
<gene>
    <name evidence="3" type="primary">LOC108865189</name>
</gene>
<dbReference type="AlphaFoldDB" id="A0AAJ7SHW2"/>
<keyword evidence="2" id="KW-1185">Reference proteome</keyword>
<protein>
    <submittedName>
        <fullName evidence="3">Uncharacterized protein LOC108865189</fullName>
    </submittedName>
</protein>
<evidence type="ECO:0000313" key="2">
    <source>
        <dbReference type="Proteomes" id="UP000694867"/>
    </source>
</evidence>
<proteinExistence type="predicted"/>
<dbReference type="InterPro" id="IPR043502">
    <property type="entry name" value="DNA/RNA_pol_sf"/>
</dbReference>
<dbReference type="KEGG" id="goe:108865189"/>
<sequence>MEQVTGSVSYGNLMNTLQTAIAHNTKLIHLNTNKKMLVPEISRLTSNRPICVSDVLYRVFTRILGKHIQQWAEDTEQLSEMQNGFRKDRRGEDNIFILTSAIEIARAQKTGLICVFLDATKAYDRIDRRKLWQTLEERGMSPSIIELLKHLYEETFIFVRHGEYTSEEVSIPIGLRQGCPLSPILFSLYIADLGKQLLETGLGFRFAKKSNFWDVKENKFFTIPGLLFADDLCLMANKIGDMRALLEITSKFGDNRPIKFNPQKSGVIVFSRPPSTHMHDQGLTIQGRQIPEVESYKYLGIELSAERYYLSQHWEKVTWTANKAIQRLNARTLWSFNRFEVSKILWKATAVPQLTYCNATITMPKRLRNLIEVRQRDAGRWALGIPHSTISKEFIEGELGWSSFEAREATSKTMYFESVKHMDQKRWPRRILTAIELTKARNMVTKTTLRIYRQFKDKRGLERNIYDNRRGSRLLALARAGMLNTRSRQHARDPSIDESCPKCGAPETDTHIVLECEEGRFDHKNIRTDLDFTLVQPRMI</sequence>
<dbReference type="GO" id="GO:0071897">
    <property type="term" value="P:DNA biosynthetic process"/>
    <property type="evidence" value="ECO:0007669"/>
    <property type="project" value="UniProtKB-ARBA"/>
</dbReference>
<reference evidence="3" key="1">
    <citation type="submission" date="2025-08" db="UniProtKB">
        <authorList>
            <consortium name="RefSeq"/>
        </authorList>
    </citation>
    <scope>IDENTIFICATION</scope>
</reference>
<dbReference type="GeneID" id="108865189"/>
<evidence type="ECO:0000259" key="1">
    <source>
        <dbReference type="PROSITE" id="PS50878"/>
    </source>
</evidence>
<accession>A0AAJ7SHW2</accession>
<dbReference type="InterPro" id="IPR000477">
    <property type="entry name" value="RT_dom"/>
</dbReference>
<dbReference type="SUPFAM" id="SSF56672">
    <property type="entry name" value="DNA/RNA polymerases"/>
    <property type="match status" value="1"/>
</dbReference>
<dbReference type="CDD" id="cd01650">
    <property type="entry name" value="RT_nLTR_like"/>
    <property type="match status" value="1"/>
</dbReference>
<evidence type="ECO:0000313" key="3">
    <source>
        <dbReference type="RefSeq" id="XP_028969045.1"/>
    </source>
</evidence>
<organism evidence="2 3">
    <name type="scientific">Galendromus occidentalis</name>
    <name type="common">western predatory mite</name>
    <dbReference type="NCBI Taxonomy" id="34638"/>
    <lineage>
        <taxon>Eukaryota</taxon>
        <taxon>Metazoa</taxon>
        <taxon>Ecdysozoa</taxon>
        <taxon>Arthropoda</taxon>
        <taxon>Chelicerata</taxon>
        <taxon>Arachnida</taxon>
        <taxon>Acari</taxon>
        <taxon>Parasitiformes</taxon>
        <taxon>Mesostigmata</taxon>
        <taxon>Gamasina</taxon>
        <taxon>Phytoseioidea</taxon>
        <taxon>Phytoseiidae</taxon>
        <taxon>Typhlodrominae</taxon>
        <taxon>Galendromus</taxon>
    </lineage>
</organism>
<name>A0AAJ7SHW2_9ACAR</name>
<feature type="domain" description="Reverse transcriptase" evidence="1">
    <location>
        <begin position="19"/>
        <end position="303"/>
    </location>
</feature>